<evidence type="ECO:0000256" key="1">
    <source>
        <dbReference type="SAM" id="Phobius"/>
    </source>
</evidence>
<organism evidence="2">
    <name type="scientific">marine metagenome</name>
    <dbReference type="NCBI Taxonomy" id="408172"/>
    <lineage>
        <taxon>unclassified sequences</taxon>
        <taxon>metagenomes</taxon>
        <taxon>ecological metagenomes</taxon>
    </lineage>
</organism>
<proteinExistence type="predicted"/>
<keyword evidence="1" id="KW-0472">Membrane</keyword>
<gene>
    <name evidence="2" type="ORF">METZ01_LOCUS330090</name>
</gene>
<accession>A0A382PVJ1</accession>
<reference evidence="2" key="1">
    <citation type="submission" date="2018-05" db="EMBL/GenBank/DDBJ databases">
        <authorList>
            <person name="Lanie J.A."/>
            <person name="Ng W.-L."/>
            <person name="Kazmierczak K.M."/>
            <person name="Andrzejewski T.M."/>
            <person name="Davidsen T.M."/>
            <person name="Wayne K.J."/>
            <person name="Tettelin H."/>
            <person name="Glass J.I."/>
            <person name="Rusch D."/>
            <person name="Podicherti R."/>
            <person name="Tsui H.-C.T."/>
            <person name="Winkler M.E."/>
        </authorList>
    </citation>
    <scope>NUCLEOTIDE SEQUENCE</scope>
</reference>
<keyword evidence="1" id="KW-1133">Transmembrane helix</keyword>
<name>A0A382PVJ1_9ZZZZ</name>
<keyword evidence="1" id="KW-0812">Transmembrane</keyword>
<sequence length="112" mass="12673">MDFFRGLLHLLNFNFSGFVDVLNQSPIIITWLVFLMFCLCVILLLLKLFGEAGMYIYTVIAVIGANIQVLKIVDFPFFSNLVALGTILFSSIFLTTDILTEYYGAKLAKKTF</sequence>
<dbReference type="EMBL" id="UINC01110015">
    <property type="protein sequence ID" value="SVC77236.1"/>
    <property type="molecule type" value="Genomic_DNA"/>
</dbReference>
<evidence type="ECO:0000313" key="2">
    <source>
        <dbReference type="EMBL" id="SVC77236.1"/>
    </source>
</evidence>
<dbReference type="AlphaFoldDB" id="A0A382PVJ1"/>
<feature type="transmembrane region" description="Helical" evidence="1">
    <location>
        <begin position="27"/>
        <end position="46"/>
    </location>
</feature>
<feature type="transmembrane region" description="Helical" evidence="1">
    <location>
        <begin position="77"/>
        <end position="100"/>
    </location>
</feature>
<protein>
    <submittedName>
        <fullName evidence="2">Uncharacterized protein</fullName>
    </submittedName>
</protein>
<feature type="transmembrane region" description="Helical" evidence="1">
    <location>
        <begin position="53"/>
        <end position="71"/>
    </location>
</feature>